<dbReference type="EMBL" id="JAFKCS010000002">
    <property type="protein sequence ID" value="MBN7818864.1"/>
    <property type="molecule type" value="Genomic_DNA"/>
</dbReference>
<dbReference type="Pfam" id="PF01041">
    <property type="entry name" value="DegT_DnrJ_EryC1"/>
    <property type="match status" value="1"/>
</dbReference>
<dbReference type="PANTHER" id="PTHR30244:SF30">
    <property type="entry name" value="BLR5990 PROTEIN"/>
    <property type="match status" value="1"/>
</dbReference>
<evidence type="ECO:0000313" key="4">
    <source>
        <dbReference type="Proteomes" id="UP000663992"/>
    </source>
</evidence>
<sequence length="381" mass="42046">MQNPLFRFIRDLYNTSDFIPLHAPIFTGNESLYVQHTIESTYVSSVGAYVDQLEDSLANYCGVAGAVAVVNGTSALQVALYASGVGYGDLVITQSMTFVATCNAIHWLGASPVFVDISSISLGLCPDALKTFLDENCVVTARGCMHKQSGKMVKAVVPMHTFGHPVQMDELIAVCEQWDIAIIEDAAESLGSLYKGKCCGSLGTKYAALSFNGNKILTTGGGGMVLCKEKSAARYLKHITTTAKIPHSFEFEHDEYGFNFRMPNLNAALGCAQFEQLENFIVDKRVIASSYQEYFDGSDFKFIREPDYSRSNYWLNAVLCPSESARNKLLNESVEAKVMLRAVWKPMHQLEIYKGCIKGNLEKTDYYAKRLVNLPSSVRGN</sequence>
<evidence type="ECO:0000256" key="2">
    <source>
        <dbReference type="RuleBase" id="RU004508"/>
    </source>
</evidence>
<accession>A0ABS3CQN7</accession>
<gene>
    <name evidence="3" type="ORF">J0A65_03255</name>
</gene>
<dbReference type="InterPro" id="IPR015421">
    <property type="entry name" value="PyrdxlP-dep_Trfase_major"/>
</dbReference>
<keyword evidence="4" id="KW-1185">Reference proteome</keyword>
<dbReference type="Gene3D" id="3.40.640.10">
    <property type="entry name" value="Type I PLP-dependent aspartate aminotransferase-like (Major domain)"/>
    <property type="match status" value="1"/>
</dbReference>
<dbReference type="PIRSF" id="PIRSF000390">
    <property type="entry name" value="PLP_StrS"/>
    <property type="match status" value="1"/>
</dbReference>
<dbReference type="CDD" id="cd00616">
    <property type="entry name" value="AHBA_syn"/>
    <property type="match status" value="1"/>
</dbReference>
<protein>
    <submittedName>
        <fullName evidence="3">LegC family aminotransferase</fullName>
    </submittedName>
</protein>
<dbReference type="InterPro" id="IPR000653">
    <property type="entry name" value="DegT/StrS_aminotransferase"/>
</dbReference>
<keyword evidence="3" id="KW-0032">Aminotransferase</keyword>
<name>A0ABS3CQN7_9ALTE</name>
<evidence type="ECO:0000256" key="1">
    <source>
        <dbReference type="ARBA" id="ARBA00022898"/>
    </source>
</evidence>
<dbReference type="SUPFAM" id="SSF53383">
    <property type="entry name" value="PLP-dependent transferases"/>
    <property type="match status" value="1"/>
</dbReference>
<dbReference type="Gene3D" id="3.90.1150.10">
    <property type="entry name" value="Aspartate Aminotransferase, domain 1"/>
    <property type="match status" value="1"/>
</dbReference>
<dbReference type="InterPro" id="IPR026385">
    <property type="entry name" value="LegC-like"/>
</dbReference>
<comment type="caution">
    <text evidence="3">The sequence shown here is derived from an EMBL/GenBank/DDBJ whole genome shotgun (WGS) entry which is preliminary data.</text>
</comment>
<proteinExistence type="inferred from homology"/>
<dbReference type="PANTHER" id="PTHR30244">
    <property type="entry name" value="TRANSAMINASE"/>
    <property type="match status" value="1"/>
</dbReference>
<keyword evidence="3" id="KW-0808">Transferase</keyword>
<dbReference type="InterPro" id="IPR015424">
    <property type="entry name" value="PyrdxlP-dep_Trfase"/>
</dbReference>
<dbReference type="GO" id="GO:0008483">
    <property type="term" value="F:transaminase activity"/>
    <property type="evidence" value="ECO:0007669"/>
    <property type="project" value="UniProtKB-KW"/>
</dbReference>
<dbReference type="NCBIfam" id="TIGR04181">
    <property type="entry name" value="NHT_00031"/>
    <property type="match status" value="1"/>
</dbReference>
<reference evidence="3 4" key="1">
    <citation type="submission" date="2021-03" db="EMBL/GenBank/DDBJ databases">
        <title>novel species isolated from a fishpond in China.</title>
        <authorList>
            <person name="Lu H."/>
            <person name="Cai Z."/>
        </authorList>
    </citation>
    <scope>NUCLEOTIDE SEQUENCE [LARGE SCALE GENOMIC DNA]</scope>
    <source>
        <strain evidence="3 4">Y57</strain>
    </source>
</reference>
<dbReference type="InterPro" id="IPR015422">
    <property type="entry name" value="PyrdxlP-dep_Trfase_small"/>
</dbReference>
<dbReference type="RefSeq" id="WP_206592690.1">
    <property type="nucleotide sequence ID" value="NZ_JAFKCS010000002.1"/>
</dbReference>
<evidence type="ECO:0000313" key="3">
    <source>
        <dbReference type="EMBL" id="MBN7818864.1"/>
    </source>
</evidence>
<organism evidence="3 4">
    <name type="scientific">Bowmanella yangjiangensis</name>
    <dbReference type="NCBI Taxonomy" id="2811230"/>
    <lineage>
        <taxon>Bacteria</taxon>
        <taxon>Pseudomonadati</taxon>
        <taxon>Pseudomonadota</taxon>
        <taxon>Gammaproteobacteria</taxon>
        <taxon>Alteromonadales</taxon>
        <taxon>Alteromonadaceae</taxon>
        <taxon>Bowmanella</taxon>
    </lineage>
</organism>
<keyword evidence="1 2" id="KW-0663">Pyridoxal phosphate</keyword>
<comment type="similarity">
    <text evidence="2">Belongs to the DegT/DnrJ/EryC1 family.</text>
</comment>
<dbReference type="Proteomes" id="UP000663992">
    <property type="component" value="Unassembled WGS sequence"/>
</dbReference>